<evidence type="ECO:0000313" key="1">
    <source>
        <dbReference type="EMBL" id="QPX76749.1"/>
    </source>
</evidence>
<accession>A0A7T3NC02</accession>
<proteinExistence type="predicted"/>
<evidence type="ECO:0000313" key="2">
    <source>
        <dbReference type="Proteomes" id="UP000595230"/>
    </source>
</evidence>
<name>A0A7T3NC02_9CAUD</name>
<sequence length="284" mass="32435">MNPTGIYLSSQQLTKELLMSINKRSVKIEISPVARIIDIDAETPITEQLSSVIRDVNELLHMAGYGDNAKRGIVYDIESCLTPALKTPRPYAFQVSGPVEAVVTLSELGQSEIHCPDDLTINDRPNHHRLYEELRDSLERSGTYSRNRRQNGNQAARRGYRIADRRDGFRNDYGIQRNEAGIKLEYCGRVKTLEVDHAYTWVIQGITEDLCRENPRLGKRETFIIEEHLTATLEYLLRSPYGTKVDLGVQFKGATLELVNIRKGRDVSFTEMFNNPEYWDTPEA</sequence>
<organism evidence="1 2">
    <name type="scientific">Serratia phage vB_SmaM_Yaphecito</name>
    <dbReference type="NCBI Taxonomy" id="2777368"/>
    <lineage>
        <taxon>Viruses</taxon>
        <taxon>Duplodnaviria</taxon>
        <taxon>Heunggongvirae</taxon>
        <taxon>Uroviricota</taxon>
        <taxon>Caudoviricetes</taxon>
        <taxon>Chimalliviridae</taxon>
        <taxon>Moabitevirus</taxon>
        <taxon>Moabitevirus moabite</taxon>
    </lineage>
</organism>
<reference evidence="1 2" key="1">
    <citation type="submission" date="2020-09" db="EMBL/GenBank/DDBJ databases">
        <authorList>
            <person name="Bustos Y."/>
            <person name="Adams S."/>
            <person name="Bishop E."/>
            <person name="Cobbley H."/>
            <person name="Haycock D."/>
            <person name="Hoopes M."/>
            <person name="Newey C."/>
            <person name="Thompson D."/>
            <person name="Carr E."/>
            <person name="Breakwell D.P."/>
            <person name="Grose J.H."/>
        </authorList>
    </citation>
    <scope>NUCLEOTIDE SEQUENCE [LARGE SCALE GENOMIC DNA]</scope>
</reference>
<dbReference type="EMBL" id="MW021758">
    <property type="protein sequence ID" value="QPX76749.1"/>
    <property type="molecule type" value="Genomic_DNA"/>
</dbReference>
<dbReference type="Proteomes" id="UP000595230">
    <property type="component" value="Segment"/>
</dbReference>
<protein>
    <submittedName>
        <fullName evidence="1">Uncharacterized protein</fullName>
    </submittedName>
</protein>